<dbReference type="GO" id="GO:0008270">
    <property type="term" value="F:zinc ion binding"/>
    <property type="evidence" value="ECO:0007669"/>
    <property type="project" value="InterPro"/>
</dbReference>
<dbReference type="InterPro" id="IPR001948">
    <property type="entry name" value="Peptidase_M18"/>
</dbReference>
<evidence type="ECO:0000256" key="2">
    <source>
        <dbReference type="ARBA" id="ARBA00008290"/>
    </source>
</evidence>
<evidence type="ECO:0000256" key="5">
    <source>
        <dbReference type="ARBA" id="ARBA00022723"/>
    </source>
</evidence>
<dbReference type="PANTHER" id="PTHR28570:SF3">
    <property type="entry name" value="ASPARTYL AMINOPEPTIDASE"/>
    <property type="match status" value="1"/>
</dbReference>
<dbReference type="SUPFAM" id="SSF101821">
    <property type="entry name" value="Aminopeptidase/glucanase lid domain"/>
    <property type="match status" value="1"/>
</dbReference>
<dbReference type="SUPFAM" id="SSF53187">
    <property type="entry name" value="Zn-dependent exopeptidases"/>
    <property type="match status" value="1"/>
</dbReference>
<dbReference type="GO" id="GO:0008237">
    <property type="term" value="F:metallopeptidase activity"/>
    <property type="evidence" value="ECO:0007669"/>
    <property type="project" value="UniProtKB-KW"/>
</dbReference>
<keyword evidence="5" id="KW-0479">Metal-binding</keyword>
<evidence type="ECO:0000313" key="9">
    <source>
        <dbReference type="EMBL" id="CAB5023698.1"/>
    </source>
</evidence>
<organism evidence="9">
    <name type="scientific">freshwater metagenome</name>
    <dbReference type="NCBI Taxonomy" id="449393"/>
    <lineage>
        <taxon>unclassified sequences</taxon>
        <taxon>metagenomes</taxon>
        <taxon>ecological metagenomes</taxon>
    </lineage>
</organism>
<dbReference type="InterPro" id="IPR023358">
    <property type="entry name" value="Peptidase_M18_dom2"/>
</dbReference>
<dbReference type="GO" id="GO:0005737">
    <property type="term" value="C:cytoplasm"/>
    <property type="evidence" value="ECO:0007669"/>
    <property type="project" value="UniProtKB-ARBA"/>
</dbReference>
<dbReference type="EMBL" id="CAFBPN010000053">
    <property type="protein sequence ID" value="CAB5023698.1"/>
    <property type="molecule type" value="Genomic_DNA"/>
</dbReference>
<evidence type="ECO:0000256" key="1">
    <source>
        <dbReference type="ARBA" id="ARBA00001947"/>
    </source>
</evidence>
<reference evidence="9" key="1">
    <citation type="submission" date="2020-05" db="EMBL/GenBank/DDBJ databases">
        <authorList>
            <person name="Chiriac C."/>
            <person name="Salcher M."/>
            <person name="Ghai R."/>
            <person name="Kavagutti S V."/>
        </authorList>
    </citation>
    <scope>NUCLEOTIDE SEQUENCE</scope>
</reference>
<dbReference type="PANTHER" id="PTHR28570">
    <property type="entry name" value="ASPARTYL AMINOPEPTIDASE"/>
    <property type="match status" value="1"/>
</dbReference>
<evidence type="ECO:0000256" key="3">
    <source>
        <dbReference type="ARBA" id="ARBA00022438"/>
    </source>
</evidence>
<evidence type="ECO:0000256" key="8">
    <source>
        <dbReference type="ARBA" id="ARBA00023049"/>
    </source>
</evidence>
<dbReference type="PRINTS" id="PR00932">
    <property type="entry name" value="AMINO1PTASE"/>
</dbReference>
<sequence length="417" mass="44950">MISLQEFLDVSPTSFHVVNTASQELENAGFASQPYINSGTSHFALQKGFVQRGGALIAWNWPENISASDGVLIYGAHSDSPGLHLKPNSSSHTLGWAQLNIEIYGGVLLNSWLDRDLGIAGQLHLTDGTSKLVCVNTPVARVAQLAIHLDREISDKGLHLHRQNHMKPIWGTDTSLLFTRWLCEKSGVSPELLTGFDLQLFDTQKSALLGSSGEFLVSGRLDNQVSCWAAVKSLIANTQPNMPLLVALFDHEEVGSESINGAAGPLLEHVLAELLLERKGVSTLGALAKKSVMVSADNAHAIHPNYPERHDHQHAPMVNLGPVIKRNANQRYATNGALSSRVVVAARRAGIPVQDFVANNAMPCGSTIGPVSATRIGIDTIDIGVPQLSMHSAREMCGTKDPDYLVDLFNVLGSTDF</sequence>
<name>A0A6J7R4P3_9ZZZZ</name>
<accession>A0A6J7R4P3</accession>
<keyword evidence="7" id="KW-0862">Zinc</keyword>
<comment type="cofactor">
    <cofactor evidence="1">
        <name>Zn(2+)</name>
        <dbReference type="ChEBI" id="CHEBI:29105"/>
    </cofactor>
</comment>
<evidence type="ECO:0000256" key="4">
    <source>
        <dbReference type="ARBA" id="ARBA00022670"/>
    </source>
</evidence>
<dbReference type="NCBIfam" id="NF002759">
    <property type="entry name" value="PRK02813.1"/>
    <property type="match status" value="1"/>
</dbReference>
<evidence type="ECO:0000256" key="6">
    <source>
        <dbReference type="ARBA" id="ARBA00022801"/>
    </source>
</evidence>
<dbReference type="Pfam" id="PF02127">
    <property type="entry name" value="Peptidase_M18"/>
    <property type="match status" value="1"/>
</dbReference>
<dbReference type="GO" id="GO:0004177">
    <property type="term" value="F:aminopeptidase activity"/>
    <property type="evidence" value="ECO:0007669"/>
    <property type="project" value="UniProtKB-KW"/>
</dbReference>
<comment type="similarity">
    <text evidence="2">Belongs to the peptidase M18 family.</text>
</comment>
<proteinExistence type="inferred from homology"/>
<keyword evidence="4" id="KW-0645">Protease</keyword>
<dbReference type="GO" id="GO:0006508">
    <property type="term" value="P:proteolysis"/>
    <property type="evidence" value="ECO:0007669"/>
    <property type="project" value="UniProtKB-KW"/>
</dbReference>
<evidence type="ECO:0000256" key="7">
    <source>
        <dbReference type="ARBA" id="ARBA00022833"/>
    </source>
</evidence>
<keyword evidence="3" id="KW-0031">Aminopeptidase</keyword>
<keyword evidence="6" id="KW-0378">Hydrolase</keyword>
<dbReference type="Gene3D" id="2.30.250.10">
    <property type="entry name" value="Aminopeptidase i, Domain 2"/>
    <property type="match status" value="1"/>
</dbReference>
<dbReference type="AlphaFoldDB" id="A0A6J7R4P3"/>
<dbReference type="Gene3D" id="3.40.630.10">
    <property type="entry name" value="Zn peptidases"/>
    <property type="match status" value="1"/>
</dbReference>
<gene>
    <name evidence="9" type="ORF">UFOPK4098_01009</name>
</gene>
<protein>
    <submittedName>
        <fullName evidence="9">Unannotated protein</fullName>
    </submittedName>
</protein>
<keyword evidence="8" id="KW-0482">Metalloprotease</keyword>